<sequence length="279" mass="32987">MILKKMMGKNYNVQTILKCISNCLEDEGLGQYCIIQYLNTLKTIMLPNEYIRCHIDACNWDVMFKRIKSRFRDEIDLHRKDAKDILETIVQYLKYGPLHGFSPEILRGQFDFISKLCKEISVNFSRPIQSAVIEIAYYLCYHTAKDNRMSCCKLGEETFSFLISLYEIQNPRDDGMKIQLLKYFLMQLVMHNPRGVSEGHPGAYAYCWKTWNNCLKSIHEKCYEDISHSQKLYPHYNNEVLFLVDKGIKFLQEDFARLFAEVIKQGVNHFQFCLYTRKK</sequence>
<keyword evidence="2" id="KW-1185">Reference proteome</keyword>
<proteinExistence type="predicted"/>
<dbReference type="AlphaFoldDB" id="A0ABD2NFL7"/>
<evidence type="ECO:0000313" key="1">
    <source>
        <dbReference type="EMBL" id="KAL3277394.1"/>
    </source>
</evidence>
<accession>A0ABD2NFL7</accession>
<reference evidence="1 2" key="1">
    <citation type="journal article" date="2021" name="BMC Biol.">
        <title>Horizontally acquired antibacterial genes associated with adaptive radiation of ladybird beetles.</title>
        <authorList>
            <person name="Li H.S."/>
            <person name="Tang X.F."/>
            <person name="Huang Y.H."/>
            <person name="Xu Z.Y."/>
            <person name="Chen M.L."/>
            <person name="Du X.Y."/>
            <person name="Qiu B.Y."/>
            <person name="Chen P.T."/>
            <person name="Zhang W."/>
            <person name="Slipinski A."/>
            <person name="Escalona H.E."/>
            <person name="Waterhouse R.M."/>
            <person name="Zwick A."/>
            <person name="Pang H."/>
        </authorList>
    </citation>
    <scope>NUCLEOTIDE SEQUENCE [LARGE SCALE GENOMIC DNA]</scope>
    <source>
        <strain evidence="1">SYSU2018</strain>
    </source>
</reference>
<name>A0ABD2NFL7_9CUCU</name>
<dbReference type="Proteomes" id="UP001516400">
    <property type="component" value="Unassembled WGS sequence"/>
</dbReference>
<protein>
    <submittedName>
        <fullName evidence="1">Uncharacterized protein</fullName>
    </submittedName>
</protein>
<gene>
    <name evidence="1" type="ORF">HHI36_012743</name>
</gene>
<evidence type="ECO:0000313" key="2">
    <source>
        <dbReference type="Proteomes" id="UP001516400"/>
    </source>
</evidence>
<dbReference type="EMBL" id="JABFTP020000103">
    <property type="protein sequence ID" value="KAL3277394.1"/>
    <property type="molecule type" value="Genomic_DNA"/>
</dbReference>
<comment type="caution">
    <text evidence="1">The sequence shown here is derived from an EMBL/GenBank/DDBJ whole genome shotgun (WGS) entry which is preliminary data.</text>
</comment>
<organism evidence="1 2">
    <name type="scientific">Cryptolaemus montrouzieri</name>
    <dbReference type="NCBI Taxonomy" id="559131"/>
    <lineage>
        <taxon>Eukaryota</taxon>
        <taxon>Metazoa</taxon>
        <taxon>Ecdysozoa</taxon>
        <taxon>Arthropoda</taxon>
        <taxon>Hexapoda</taxon>
        <taxon>Insecta</taxon>
        <taxon>Pterygota</taxon>
        <taxon>Neoptera</taxon>
        <taxon>Endopterygota</taxon>
        <taxon>Coleoptera</taxon>
        <taxon>Polyphaga</taxon>
        <taxon>Cucujiformia</taxon>
        <taxon>Coccinelloidea</taxon>
        <taxon>Coccinellidae</taxon>
        <taxon>Scymninae</taxon>
        <taxon>Scymnini</taxon>
        <taxon>Cryptolaemus</taxon>
    </lineage>
</organism>